<dbReference type="EMBL" id="SPPD01000023">
    <property type="protein sequence ID" value="TFU96803.1"/>
    <property type="molecule type" value="Genomic_DNA"/>
</dbReference>
<evidence type="ECO:0000256" key="1">
    <source>
        <dbReference type="ARBA" id="ARBA00006336"/>
    </source>
</evidence>
<dbReference type="InterPro" id="IPR036380">
    <property type="entry name" value="Isochorismatase-like_sf"/>
</dbReference>
<dbReference type="CDD" id="cd00431">
    <property type="entry name" value="cysteine_hydrolases"/>
    <property type="match status" value="1"/>
</dbReference>
<dbReference type="RefSeq" id="WP_135182804.1">
    <property type="nucleotide sequence ID" value="NZ_JADGKZ010000023.1"/>
</dbReference>
<dbReference type="STRING" id="1432788.BU202_04770"/>
<dbReference type="GO" id="GO:0016787">
    <property type="term" value="F:hydrolase activity"/>
    <property type="evidence" value="ECO:0007669"/>
    <property type="project" value="UniProtKB-KW"/>
</dbReference>
<dbReference type="InterPro" id="IPR000868">
    <property type="entry name" value="Isochorismatase-like_dom"/>
</dbReference>
<dbReference type="SUPFAM" id="SSF52499">
    <property type="entry name" value="Isochorismatase-like hydrolases"/>
    <property type="match status" value="1"/>
</dbReference>
<evidence type="ECO:0000313" key="4">
    <source>
        <dbReference type="EMBL" id="TFU96803.1"/>
    </source>
</evidence>
<accession>A0A4Y9J6Z8</accession>
<keyword evidence="2 4" id="KW-0378">Hydrolase</keyword>
<dbReference type="Proteomes" id="UP000297253">
    <property type="component" value="Unassembled WGS sequence"/>
</dbReference>
<sequence>MTKALISIDYTIDFVADEGKLTAGAPAQAISQAIYDATQQAFDRGDYIVFAVDLHEADDAFHPESHLFPPHNIKGTRGRHLYGPLADFYAQHQEHARVCWLDKRHYSAFSGTDLDIRLRERRVDTVVLTGVLTDICVLHTAIDAYNLGYKIEIIASAVASLTEERHQFALRHAEQVLGADIR</sequence>
<name>A0A4Y9J6Z8_9STRE</name>
<dbReference type="InterPro" id="IPR050272">
    <property type="entry name" value="Isochorismatase-like_hydrls"/>
</dbReference>
<comment type="similarity">
    <text evidence="1">Belongs to the isochorismatase family.</text>
</comment>
<reference evidence="4 5" key="1">
    <citation type="submission" date="2019-03" db="EMBL/GenBank/DDBJ databases">
        <title>Diversity of the mouse oral microbiome.</title>
        <authorList>
            <person name="Joseph S."/>
            <person name="Aduse-Opoku J."/>
            <person name="Curtis M."/>
            <person name="Wade W."/>
            <person name="Hashim A."/>
        </authorList>
    </citation>
    <scope>NUCLEOTIDE SEQUENCE [LARGE SCALE GENOMIC DNA]</scope>
    <source>
        <strain evidence="4 5">WM131</strain>
    </source>
</reference>
<gene>
    <name evidence="4" type="ORF">E4T82_10835</name>
</gene>
<dbReference type="AlphaFoldDB" id="A0A4Y9J6Z8"/>
<dbReference type="OrthoDB" id="9796485at2"/>
<organism evidence="4 5">
    <name type="scientific">Streptococcus cuniculi</name>
    <dbReference type="NCBI Taxonomy" id="1432788"/>
    <lineage>
        <taxon>Bacteria</taxon>
        <taxon>Bacillati</taxon>
        <taxon>Bacillota</taxon>
        <taxon>Bacilli</taxon>
        <taxon>Lactobacillales</taxon>
        <taxon>Streptococcaceae</taxon>
        <taxon>Streptococcus</taxon>
    </lineage>
</organism>
<dbReference type="PANTHER" id="PTHR43540">
    <property type="entry name" value="PEROXYUREIDOACRYLATE/UREIDOACRYLATE AMIDOHYDROLASE-RELATED"/>
    <property type="match status" value="1"/>
</dbReference>
<evidence type="ECO:0000313" key="5">
    <source>
        <dbReference type="Proteomes" id="UP000297253"/>
    </source>
</evidence>
<comment type="caution">
    <text evidence="4">The sequence shown here is derived from an EMBL/GenBank/DDBJ whole genome shotgun (WGS) entry which is preliminary data.</text>
</comment>
<proteinExistence type="inferred from homology"/>
<dbReference type="Gene3D" id="3.40.50.850">
    <property type="entry name" value="Isochorismatase-like"/>
    <property type="match status" value="1"/>
</dbReference>
<dbReference type="Pfam" id="PF00857">
    <property type="entry name" value="Isochorismatase"/>
    <property type="match status" value="1"/>
</dbReference>
<protein>
    <submittedName>
        <fullName evidence="4">Cysteine hydrolase</fullName>
    </submittedName>
</protein>
<evidence type="ECO:0000256" key="2">
    <source>
        <dbReference type="ARBA" id="ARBA00022801"/>
    </source>
</evidence>
<feature type="domain" description="Isochorismatase-like" evidence="3">
    <location>
        <begin position="4"/>
        <end position="177"/>
    </location>
</feature>
<dbReference type="PANTHER" id="PTHR43540:SF10">
    <property type="entry name" value="ISOCHORISMATASE"/>
    <property type="match status" value="1"/>
</dbReference>
<evidence type="ECO:0000259" key="3">
    <source>
        <dbReference type="Pfam" id="PF00857"/>
    </source>
</evidence>